<reference evidence="3" key="1">
    <citation type="submission" date="2016-10" db="EMBL/GenBank/DDBJ databases">
        <authorList>
            <person name="Varghese N."/>
            <person name="Submissions S."/>
        </authorList>
    </citation>
    <scope>NUCLEOTIDE SEQUENCE [LARGE SCALE GENOMIC DNA]</scope>
    <source>
        <strain evidence="3">DSM 25811 / CCM 8410 / LMG 26954 / E90</strain>
    </source>
</reference>
<keyword evidence="3" id="KW-1185">Reference proteome</keyword>
<protein>
    <submittedName>
        <fullName evidence="2">Uncharacterized protein</fullName>
    </submittedName>
</protein>
<dbReference type="Proteomes" id="UP000198757">
    <property type="component" value="Unassembled WGS sequence"/>
</dbReference>
<sequence>MKYIALLLTLISGIAAADAQVTVITRATEAYGNFKFRGVRLLNVNEVRVAEKEENVFVFSKAAKGIQPDTMYLQRYSKEKGVWVVKADTMLTHTGIIMNWDARKGFFDGDGDGSVDAYFIYSLTDAGQQQQSVHLLFSKGAAFYTISAAASDGYRQSRYSENFDRLPPAIKKTLTEVWERLDKE</sequence>
<evidence type="ECO:0000313" key="3">
    <source>
        <dbReference type="Proteomes" id="UP000198757"/>
    </source>
</evidence>
<proteinExistence type="predicted"/>
<dbReference type="OrthoDB" id="1246124at2"/>
<dbReference type="EMBL" id="FMZO01000010">
    <property type="protein sequence ID" value="SDD55460.1"/>
    <property type="molecule type" value="Genomic_DNA"/>
</dbReference>
<dbReference type="AlphaFoldDB" id="A0A1G6VP76"/>
<dbReference type="RefSeq" id="WP_090391460.1">
    <property type="nucleotide sequence ID" value="NZ_FMZO01000010.1"/>
</dbReference>
<name>A0A1G6VP76_NIADE</name>
<organism evidence="2 3">
    <name type="scientific">Niabella drilacis (strain DSM 25811 / CCM 8410 / CCUG 62505 / LMG 26954 / E90)</name>
    <dbReference type="NCBI Taxonomy" id="1285928"/>
    <lineage>
        <taxon>Bacteria</taxon>
        <taxon>Pseudomonadati</taxon>
        <taxon>Bacteroidota</taxon>
        <taxon>Chitinophagia</taxon>
        <taxon>Chitinophagales</taxon>
        <taxon>Chitinophagaceae</taxon>
        <taxon>Niabella</taxon>
    </lineage>
</organism>
<feature type="signal peptide" evidence="1">
    <location>
        <begin position="1"/>
        <end position="17"/>
    </location>
</feature>
<gene>
    <name evidence="2" type="ORF">SAMN04487894_110104</name>
</gene>
<accession>A0A1G6VP76</accession>
<evidence type="ECO:0000313" key="2">
    <source>
        <dbReference type="EMBL" id="SDD55460.1"/>
    </source>
</evidence>
<keyword evidence="1" id="KW-0732">Signal</keyword>
<evidence type="ECO:0000256" key="1">
    <source>
        <dbReference type="SAM" id="SignalP"/>
    </source>
</evidence>
<feature type="chain" id="PRO_5011597166" evidence="1">
    <location>
        <begin position="18"/>
        <end position="184"/>
    </location>
</feature>
<dbReference type="STRING" id="1285928.SAMN04487894_110104"/>